<gene>
    <name evidence="1" type="ORF">SMTD_LOCUS6654</name>
</gene>
<keyword evidence="2" id="KW-1185">Reference proteome</keyword>
<proteinExistence type="predicted"/>
<evidence type="ECO:0000313" key="1">
    <source>
        <dbReference type="EMBL" id="VDP35058.1"/>
    </source>
</evidence>
<evidence type="ECO:0000313" key="2">
    <source>
        <dbReference type="Proteomes" id="UP000269396"/>
    </source>
</evidence>
<organism evidence="1 2">
    <name type="scientific">Schistosoma mattheei</name>
    <dbReference type="NCBI Taxonomy" id="31246"/>
    <lineage>
        <taxon>Eukaryota</taxon>
        <taxon>Metazoa</taxon>
        <taxon>Spiralia</taxon>
        <taxon>Lophotrochozoa</taxon>
        <taxon>Platyhelminthes</taxon>
        <taxon>Trematoda</taxon>
        <taxon>Digenea</taxon>
        <taxon>Strigeidida</taxon>
        <taxon>Schistosomatoidea</taxon>
        <taxon>Schistosomatidae</taxon>
        <taxon>Schistosoma</taxon>
    </lineage>
</organism>
<reference evidence="1 2" key="1">
    <citation type="submission" date="2018-11" db="EMBL/GenBank/DDBJ databases">
        <authorList>
            <consortium name="Pathogen Informatics"/>
        </authorList>
    </citation>
    <scope>NUCLEOTIDE SEQUENCE [LARGE SCALE GENOMIC DNA]</scope>
    <source>
        <strain>Denwood</strain>
        <strain evidence="2">Zambia</strain>
    </source>
</reference>
<name>A0A3P8DMN4_9TREM</name>
<dbReference type="AlphaFoldDB" id="A0A3P8DMN4"/>
<accession>A0A3P8DMN4</accession>
<dbReference type="EMBL" id="UZAL01027728">
    <property type="protein sequence ID" value="VDP35058.1"/>
    <property type="molecule type" value="Genomic_DNA"/>
</dbReference>
<sequence length="81" mass="8659">MENVTGFSTLTISSVVFNSVKSLISSLGRLFAALGANVASLASRCNKAEVDECEEKNAEDRNFSVEPVKYGLISNCLGNLK</sequence>
<dbReference type="Proteomes" id="UP000269396">
    <property type="component" value="Unassembled WGS sequence"/>
</dbReference>
<protein>
    <submittedName>
        <fullName evidence="1">Uncharacterized protein</fullName>
    </submittedName>
</protein>